<dbReference type="Proteomes" id="UP000290560">
    <property type="component" value="Unassembled WGS sequence"/>
</dbReference>
<evidence type="ECO:0000313" key="1">
    <source>
        <dbReference type="EMBL" id="RZR74878.1"/>
    </source>
</evidence>
<gene>
    <name evidence="1" type="ORF">BHM03_00045321</name>
</gene>
<dbReference type="AlphaFoldDB" id="A0A445MKZ8"/>
<name>A0A445MKZ8_ENSVE</name>
<sequence length="227" mass="24936">MRVLVLGSSLKVTERVATPIGVIASPVNPVRVEVMGARSRLVIPSLWKASMYNMSAKLPVSIMMHLTQAFAMRAVWVFALGVEGESWITLGSRPLLNFRAGICLPCRGAHASHGWAAHNDVDMSLYRSPRMKGWLVWLPYVLVEVAAMDKVLDLDLQVVAFLCIMPIVAVEATITSAVSVLGSRTQWVVSLQESFFSDLEEDLRSSGVERNIGWPGHCLFASLHPPP</sequence>
<reference evidence="1" key="1">
    <citation type="journal article" date="2018" name="Data Brief">
        <title>Genome sequence data from 17 accessions of Ensete ventricosum, a staple food crop for millions in Ethiopia.</title>
        <authorList>
            <person name="Yemataw Z."/>
            <person name="Muzemil S."/>
            <person name="Ambachew D."/>
            <person name="Tripathi L."/>
            <person name="Tesfaye K."/>
            <person name="Chala A."/>
            <person name="Farbos A."/>
            <person name="O'Neill P."/>
            <person name="Moore K."/>
            <person name="Grant M."/>
            <person name="Studholme D.J."/>
        </authorList>
    </citation>
    <scope>NUCLEOTIDE SEQUENCE [LARGE SCALE GENOMIC DNA]</scope>
    <source>
        <tissue evidence="1">Leaf</tissue>
    </source>
</reference>
<organism evidence="1">
    <name type="scientific">Ensete ventricosum</name>
    <name type="common">Abyssinian banana</name>
    <name type="synonym">Musa ensete</name>
    <dbReference type="NCBI Taxonomy" id="4639"/>
    <lineage>
        <taxon>Eukaryota</taxon>
        <taxon>Viridiplantae</taxon>
        <taxon>Streptophyta</taxon>
        <taxon>Embryophyta</taxon>
        <taxon>Tracheophyta</taxon>
        <taxon>Spermatophyta</taxon>
        <taxon>Magnoliopsida</taxon>
        <taxon>Liliopsida</taxon>
        <taxon>Zingiberales</taxon>
        <taxon>Musaceae</taxon>
        <taxon>Ensete</taxon>
    </lineage>
</organism>
<dbReference type="EMBL" id="KV876438">
    <property type="protein sequence ID" value="RZR74878.1"/>
    <property type="molecule type" value="Genomic_DNA"/>
</dbReference>
<protein>
    <submittedName>
        <fullName evidence="1">Uncharacterized protein</fullName>
    </submittedName>
</protein>
<proteinExistence type="predicted"/>
<accession>A0A445MKZ8</accession>